<comment type="caution">
    <text evidence="3">The sequence shown here is derived from an EMBL/GenBank/DDBJ whole genome shotgun (WGS) entry which is preliminary data.</text>
</comment>
<evidence type="ECO:0000256" key="1">
    <source>
        <dbReference type="ARBA" id="ARBA00006845"/>
    </source>
</evidence>
<keyword evidence="4" id="KW-1185">Reference proteome</keyword>
<protein>
    <submittedName>
        <fullName evidence="3">Barstar family protein</fullName>
    </submittedName>
</protein>
<comment type="similarity">
    <text evidence="1">Belongs to the barstar family.</text>
</comment>
<dbReference type="Proteomes" id="UP001208649">
    <property type="component" value="Unassembled WGS sequence"/>
</dbReference>
<dbReference type="InterPro" id="IPR035905">
    <property type="entry name" value="Barstar-like_sf"/>
</dbReference>
<evidence type="ECO:0000313" key="4">
    <source>
        <dbReference type="Proteomes" id="UP001208649"/>
    </source>
</evidence>
<dbReference type="Pfam" id="PF01337">
    <property type="entry name" value="Barstar"/>
    <property type="match status" value="1"/>
</dbReference>
<gene>
    <name evidence="3" type="ORF">NZ698_15670</name>
</gene>
<reference evidence="4" key="1">
    <citation type="submission" date="2023-07" db="EMBL/GenBank/DDBJ databases">
        <title>Chryseobacterium sp. strain PBS4-4 Genome sequencing and assembly.</title>
        <authorList>
            <person name="Jung Y."/>
        </authorList>
    </citation>
    <scope>NUCLEOTIDE SEQUENCE [LARGE SCALE GENOMIC DNA]</scope>
    <source>
        <strain evidence="4">PBS4-4</strain>
    </source>
</reference>
<dbReference type="InterPro" id="IPR000468">
    <property type="entry name" value="Barstar"/>
</dbReference>
<proteinExistence type="inferred from homology"/>
<sequence>MFGFSLDSGHHPPELITIIEDVKNLESNNKSIGYRELRLLNVENIARLKATIDEATINYDNNGFIHYLNENQEVITYTFISKLKVIKSKKNNITLSGSVWHQPKGFLKAFKLFGNNEITTKNKWREFKKDELQGWLVFALCSNKLTEEKEIIEIIIDGNDFNNLDEFFCVIGEEINGITGYFGRDIGSFNDCLRGDFGVKSISKITWMNHLRSKKILRKKFNDLVEIFKEYKINLIFN</sequence>
<name>A0ABT2W8V0_9FLAO</name>
<organism evidence="3 4">
    <name type="scientific">Chryseobacterium edaphi</name>
    <dbReference type="NCBI Taxonomy" id="2976532"/>
    <lineage>
        <taxon>Bacteria</taxon>
        <taxon>Pseudomonadati</taxon>
        <taxon>Bacteroidota</taxon>
        <taxon>Flavobacteriia</taxon>
        <taxon>Flavobacteriales</taxon>
        <taxon>Weeksellaceae</taxon>
        <taxon>Chryseobacterium group</taxon>
        <taxon>Chryseobacterium</taxon>
    </lineage>
</organism>
<evidence type="ECO:0000259" key="2">
    <source>
        <dbReference type="Pfam" id="PF01337"/>
    </source>
</evidence>
<evidence type="ECO:0000313" key="3">
    <source>
        <dbReference type="EMBL" id="MCU7618633.1"/>
    </source>
</evidence>
<accession>A0ABT2W8V0</accession>
<dbReference type="RefSeq" id="WP_263004143.1">
    <property type="nucleotide sequence ID" value="NZ_JAOTEM010000004.1"/>
</dbReference>
<dbReference type="EMBL" id="JAOTEM010000004">
    <property type="protein sequence ID" value="MCU7618633.1"/>
    <property type="molecule type" value="Genomic_DNA"/>
</dbReference>
<feature type="domain" description="Barstar (barnase inhibitor)" evidence="2">
    <location>
        <begin position="155"/>
        <end position="232"/>
    </location>
</feature>
<dbReference type="Gene3D" id="3.30.370.10">
    <property type="entry name" value="Barstar-like"/>
    <property type="match status" value="1"/>
</dbReference>
<dbReference type="SUPFAM" id="SSF52038">
    <property type="entry name" value="Barstar-related"/>
    <property type="match status" value="1"/>
</dbReference>